<dbReference type="EMBL" id="JGYN01000007">
    <property type="protein sequence ID" value="KFI52144.1"/>
    <property type="molecule type" value="Genomic_DNA"/>
</dbReference>
<evidence type="ECO:0000313" key="3">
    <source>
        <dbReference type="Proteomes" id="UP000029108"/>
    </source>
</evidence>
<feature type="region of interest" description="Disordered" evidence="1">
    <location>
        <begin position="52"/>
        <end position="84"/>
    </location>
</feature>
<reference evidence="2 3" key="1">
    <citation type="submission" date="2014-03" db="EMBL/GenBank/DDBJ databases">
        <title>Genomics of Bifidobacteria.</title>
        <authorList>
            <person name="Ventura M."/>
            <person name="Milani C."/>
            <person name="Lugli G.A."/>
        </authorList>
    </citation>
    <scope>NUCLEOTIDE SEQUENCE [LARGE SCALE GENOMIC DNA]</scope>
    <source>
        <strain evidence="2 3">DSM 23969</strain>
    </source>
</reference>
<gene>
    <name evidence="2" type="ORF">BBIA_1807</name>
</gene>
<protein>
    <submittedName>
        <fullName evidence="2">Uncharacterized protein</fullName>
    </submittedName>
</protein>
<evidence type="ECO:0000313" key="2">
    <source>
        <dbReference type="EMBL" id="KFI52144.1"/>
    </source>
</evidence>
<dbReference type="AlphaFoldDB" id="A0A087A044"/>
<proteinExistence type="predicted"/>
<sequence length="84" mass="9450">MTLIHIDGTSYKEGHSHKNLAIHYLLTQTHHHKQQQADNKLAIKTLTLKSSTNTLLSSQTTTTHKPIRKPTNRKQPNRSAAASE</sequence>
<keyword evidence="3" id="KW-1185">Reference proteome</keyword>
<feature type="compositionally biased region" description="Basic residues" evidence="1">
    <location>
        <begin position="65"/>
        <end position="76"/>
    </location>
</feature>
<accession>A0A087A044</accession>
<dbReference type="Proteomes" id="UP000029108">
    <property type="component" value="Unassembled WGS sequence"/>
</dbReference>
<feature type="compositionally biased region" description="Low complexity" evidence="1">
    <location>
        <begin position="52"/>
        <end position="63"/>
    </location>
</feature>
<name>A0A087A044_9BIFI</name>
<comment type="caution">
    <text evidence="2">The sequence shown here is derived from an EMBL/GenBank/DDBJ whole genome shotgun (WGS) entry which is preliminary data.</text>
</comment>
<organism evidence="2 3">
    <name type="scientific">Bifidobacterium biavatii DSM 23969</name>
    <dbReference type="NCBI Taxonomy" id="1437608"/>
    <lineage>
        <taxon>Bacteria</taxon>
        <taxon>Bacillati</taxon>
        <taxon>Actinomycetota</taxon>
        <taxon>Actinomycetes</taxon>
        <taxon>Bifidobacteriales</taxon>
        <taxon>Bifidobacteriaceae</taxon>
        <taxon>Bifidobacterium</taxon>
    </lineage>
</organism>
<evidence type="ECO:0000256" key="1">
    <source>
        <dbReference type="SAM" id="MobiDB-lite"/>
    </source>
</evidence>